<evidence type="ECO:0000313" key="2">
    <source>
        <dbReference type="EMBL" id="GEO18528.1"/>
    </source>
</evidence>
<organism evidence="2 3">
    <name type="scientific">Microvirga aerophila</name>
    <dbReference type="NCBI Taxonomy" id="670291"/>
    <lineage>
        <taxon>Bacteria</taxon>
        <taxon>Pseudomonadati</taxon>
        <taxon>Pseudomonadota</taxon>
        <taxon>Alphaproteobacteria</taxon>
        <taxon>Hyphomicrobiales</taxon>
        <taxon>Methylobacteriaceae</taxon>
        <taxon>Microvirga</taxon>
    </lineage>
</organism>
<evidence type="ECO:0000313" key="3">
    <source>
        <dbReference type="Proteomes" id="UP000321085"/>
    </source>
</evidence>
<protein>
    <submittedName>
        <fullName evidence="2">Uncharacterized protein</fullName>
    </submittedName>
</protein>
<dbReference type="Proteomes" id="UP000321085">
    <property type="component" value="Unassembled WGS sequence"/>
</dbReference>
<name>A0A512C2T8_9HYPH</name>
<comment type="caution">
    <text evidence="2">The sequence shown here is derived from an EMBL/GenBank/DDBJ whole genome shotgun (WGS) entry which is preliminary data.</text>
</comment>
<keyword evidence="1" id="KW-0812">Transmembrane</keyword>
<gene>
    <name evidence="2" type="ORF">MAE02_62240</name>
</gene>
<dbReference type="EMBL" id="BJYU01000203">
    <property type="protein sequence ID" value="GEO18528.1"/>
    <property type="molecule type" value="Genomic_DNA"/>
</dbReference>
<keyword evidence="1" id="KW-1133">Transmembrane helix</keyword>
<reference evidence="2 3" key="1">
    <citation type="submission" date="2019-07" db="EMBL/GenBank/DDBJ databases">
        <title>Whole genome shotgun sequence of Microvirga aerophila NBRC 106136.</title>
        <authorList>
            <person name="Hosoyama A."/>
            <person name="Uohara A."/>
            <person name="Ohji S."/>
            <person name="Ichikawa N."/>
        </authorList>
    </citation>
    <scope>NUCLEOTIDE SEQUENCE [LARGE SCALE GENOMIC DNA]</scope>
    <source>
        <strain evidence="2 3">NBRC 106136</strain>
    </source>
</reference>
<dbReference type="AlphaFoldDB" id="A0A512C2T8"/>
<feature type="transmembrane region" description="Helical" evidence="1">
    <location>
        <begin position="51"/>
        <end position="75"/>
    </location>
</feature>
<proteinExistence type="predicted"/>
<accession>A0A512C2T8</accession>
<evidence type="ECO:0000256" key="1">
    <source>
        <dbReference type="SAM" id="Phobius"/>
    </source>
</evidence>
<keyword evidence="3" id="KW-1185">Reference proteome</keyword>
<sequence length="81" mass="8594">MPTTTLWDAALIKEAPSRPVWGTAKIPEIKRSPPPIMFENINTDPRSIANISFAAGFAIRLTAALVTMIIAAGTAGAKSFP</sequence>
<keyword evidence="1" id="KW-0472">Membrane</keyword>